<keyword evidence="2" id="KW-0285">Flavoprotein</keyword>
<dbReference type="Gene3D" id="3.50.50.60">
    <property type="entry name" value="FAD/NAD(P)-binding domain"/>
    <property type="match status" value="1"/>
</dbReference>
<dbReference type="PANTHER" id="PTHR43400:SF10">
    <property type="entry name" value="3-OXOSTEROID 1-DEHYDROGENASE"/>
    <property type="match status" value="1"/>
</dbReference>
<evidence type="ECO:0000256" key="5">
    <source>
        <dbReference type="SAM" id="SignalP"/>
    </source>
</evidence>
<evidence type="ECO:0000256" key="1">
    <source>
        <dbReference type="ARBA" id="ARBA00001974"/>
    </source>
</evidence>
<dbReference type="RefSeq" id="WP_116270792.1">
    <property type="nucleotide sequence ID" value="NZ_BGZJ01000002.1"/>
</dbReference>
<dbReference type="OrthoDB" id="9156953at2"/>
<feature type="signal peptide" evidence="5">
    <location>
        <begin position="1"/>
        <end position="26"/>
    </location>
</feature>
<proteinExistence type="predicted"/>
<dbReference type="SUPFAM" id="SSF56425">
    <property type="entry name" value="Succinate dehydrogenase/fumarate reductase flavoprotein, catalytic domain"/>
    <property type="match status" value="1"/>
</dbReference>
<dbReference type="PRINTS" id="PR00411">
    <property type="entry name" value="PNDRDTASEI"/>
</dbReference>
<dbReference type="Gene3D" id="3.90.700.10">
    <property type="entry name" value="Succinate dehydrogenase/fumarate reductase flavoprotein, catalytic domain"/>
    <property type="match status" value="1"/>
</dbReference>
<accession>A0A401LIA2</accession>
<comment type="cofactor">
    <cofactor evidence="1">
        <name>FAD</name>
        <dbReference type="ChEBI" id="CHEBI:57692"/>
    </cofactor>
</comment>
<dbReference type="Proteomes" id="UP000266091">
    <property type="component" value="Unassembled WGS sequence"/>
</dbReference>
<feature type="chain" id="PRO_5030071276" description="FAD-dependent oxidoreductase 2 FAD-binding domain-containing protein" evidence="5">
    <location>
        <begin position="27"/>
        <end position="470"/>
    </location>
</feature>
<dbReference type="GO" id="GO:0008202">
    <property type="term" value="P:steroid metabolic process"/>
    <property type="evidence" value="ECO:0007669"/>
    <property type="project" value="UniProtKB-ARBA"/>
</dbReference>
<keyword evidence="8" id="KW-1185">Reference proteome</keyword>
<dbReference type="AlphaFoldDB" id="A0A388SDV2"/>
<dbReference type="InterPro" id="IPR036188">
    <property type="entry name" value="FAD/NAD-bd_sf"/>
</dbReference>
<gene>
    <name evidence="7" type="ORF">MESMUL_18960</name>
</gene>
<dbReference type="PANTHER" id="PTHR43400">
    <property type="entry name" value="FUMARATE REDUCTASE"/>
    <property type="match status" value="1"/>
</dbReference>
<reference evidence="7 8" key="1">
    <citation type="journal article" date="2018" name="Int. J. Syst. Evol. Microbiol.">
        <title>Mesosutterella multiformis gen. nov., sp. nov., a member of the family Sutterellaceae and Sutterella megalosphaeroides sp. nov., isolated from human faeces.</title>
        <authorList>
            <person name="Sakamoto M."/>
            <person name="Ikeyama N."/>
            <person name="Kunihiro T."/>
            <person name="Iino T."/>
            <person name="Yuki M."/>
            <person name="Ohkuma M."/>
        </authorList>
    </citation>
    <scope>NUCLEOTIDE SEQUENCE [LARGE SCALE GENOMIC DNA]</scope>
    <source>
        <strain evidence="7 8">4NBBH2</strain>
    </source>
</reference>
<keyword evidence="4" id="KW-0560">Oxidoreductase</keyword>
<dbReference type="EMBL" id="BGZJ01000002">
    <property type="protein sequence ID" value="GBO94542.1"/>
    <property type="molecule type" value="Genomic_DNA"/>
</dbReference>
<dbReference type="Pfam" id="PF00890">
    <property type="entry name" value="FAD_binding_2"/>
    <property type="match status" value="1"/>
</dbReference>
<name>A0A388SDV2_9BURK</name>
<organism evidence="7 8">
    <name type="scientific">Mesosutterella multiformis</name>
    <dbReference type="NCBI Taxonomy" id="2259133"/>
    <lineage>
        <taxon>Bacteria</taxon>
        <taxon>Pseudomonadati</taxon>
        <taxon>Pseudomonadota</taxon>
        <taxon>Betaproteobacteria</taxon>
        <taxon>Burkholderiales</taxon>
        <taxon>Sutterellaceae</taxon>
        <taxon>Mesosutterella</taxon>
    </lineage>
</organism>
<dbReference type="InterPro" id="IPR050315">
    <property type="entry name" value="FAD-oxidoreductase_2"/>
</dbReference>
<dbReference type="InterPro" id="IPR006311">
    <property type="entry name" value="TAT_signal"/>
</dbReference>
<dbReference type="GO" id="GO:0016491">
    <property type="term" value="F:oxidoreductase activity"/>
    <property type="evidence" value="ECO:0007669"/>
    <property type="project" value="UniProtKB-KW"/>
</dbReference>
<dbReference type="PRINTS" id="PR00368">
    <property type="entry name" value="FADPNR"/>
</dbReference>
<dbReference type="InterPro" id="IPR027477">
    <property type="entry name" value="Succ_DH/fumarate_Rdtase_cat_sf"/>
</dbReference>
<feature type="domain" description="FAD-dependent oxidoreductase 2 FAD-binding" evidence="6">
    <location>
        <begin position="34"/>
        <end position="452"/>
    </location>
</feature>
<evidence type="ECO:0000313" key="8">
    <source>
        <dbReference type="Proteomes" id="UP000266091"/>
    </source>
</evidence>
<evidence type="ECO:0000256" key="4">
    <source>
        <dbReference type="ARBA" id="ARBA00023002"/>
    </source>
</evidence>
<keyword evidence="3" id="KW-0274">FAD</keyword>
<evidence type="ECO:0000313" key="7">
    <source>
        <dbReference type="EMBL" id="GBO94542.1"/>
    </source>
</evidence>
<protein>
    <recommendedName>
        <fullName evidence="6">FAD-dependent oxidoreductase 2 FAD-binding domain-containing protein</fullName>
    </recommendedName>
</protein>
<dbReference type="PROSITE" id="PS51318">
    <property type="entry name" value="TAT"/>
    <property type="match status" value="1"/>
</dbReference>
<accession>A0A388SDV2</accession>
<dbReference type="SUPFAM" id="SSF51905">
    <property type="entry name" value="FAD/NAD(P)-binding domain"/>
    <property type="match status" value="1"/>
</dbReference>
<evidence type="ECO:0000256" key="3">
    <source>
        <dbReference type="ARBA" id="ARBA00022827"/>
    </source>
</evidence>
<dbReference type="InterPro" id="IPR003953">
    <property type="entry name" value="FAD-dep_OxRdtase_2_FAD-bd"/>
</dbReference>
<comment type="caution">
    <text evidence="7">The sequence shown here is derived from an EMBL/GenBank/DDBJ whole genome shotgun (WGS) entry which is preliminary data.</text>
</comment>
<evidence type="ECO:0000259" key="6">
    <source>
        <dbReference type="Pfam" id="PF00890"/>
    </source>
</evidence>
<sequence length="470" mass="48712">MSGITRRKVLAGAAAAGLVGAAPAFAAGVTEKYDVVVVGSGSAGFAAAIRAAEAGSSVILLEVNTWFGGASRVATGIFGCAGHPIQKALGFKTTPEDLYQLYIGEAAATHTVGEPDVARILADGAIPAADWLESLGVRWSRKKAQKFFLNIEEGVRLGQVLIPALEAKAKSLGVAMRTRTRATELITSGGRVTGVICKTPKGVTRYAAKAVILATGGFEGNPHMIAKYIGDGWDMAGFYCTPADRGDGQRMGEAAGAELADMDVFKANPTIHRFEGNKYNMRPAVNAGAIIVNQDGVRFMNETGGYWEARKIWALPQKQAWVVFGDPVLAADKRLPGLIAAGSIVKAVDAAALEMKTGINGKALADTIAAYTKLAETGKDPDFGRANVKPAFGGSLYAAPISPMIQGTFGGVKTNAQTEALRPDGSVIPGLYAVGECAASGLRGLNPQTANAVFGSIAGRQAAAWAKTAL</sequence>
<keyword evidence="5" id="KW-0732">Signal</keyword>
<evidence type="ECO:0000256" key="2">
    <source>
        <dbReference type="ARBA" id="ARBA00022630"/>
    </source>
</evidence>